<dbReference type="PANTHER" id="PTHR42948:SF1">
    <property type="entry name" value="TRANSPORTER"/>
    <property type="match status" value="1"/>
</dbReference>
<feature type="transmembrane region" description="Helical" evidence="6">
    <location>
        <begin position="43"/>
        <end position="65"/>
    </location>
</feature>
<accession>A0ABQ0AD76</accession>
<protein>
    <submittedName>
        <fullName evidence="7">Sodium-dependent transporter</fullName>
    </submittedName>
</protein>
<keyword evidence="2" id="KW-0813">Transport</keyword>
<dbReference type="RefSeq" id="WP_233087107.1">
    <property type="nucleotide sequence ID" value="NZ_BAABWN010000013.1"/>
</dbReference>
<comment type="subcellular location">
    <subcellularLocation>
        <location evidence="1">Membrane</location>
        <topology evidence="1">Multi-pass membrane protein</topology>
    </subcellularLocation>
</comment>
<dbReference type="PROSITE" id="PS50267">
    <property type="entry name" value="NA_NEUROTRAN_SYMP_3"/>
    <property type="match status" value="1"/>
</dbReference>
<dbReference type="PRINTS" id="PR00176">
    <property type="entry name" value="NANEUSMPORT"/>
</dbReference>
<dbReference type="SUPFAM" id="SSF161070">
    <property type="entry name" value="SNF-like"/>
    <property type="match status" value="1"/>
</dbReference>
<dbReference type="Proteomes" id="UP001465153">
    <property type="component" value="Unassembled WGS sequence"/>
</dbReference>
<dbReference type="InterPro" id="IPR047218">
    <property type="entry name" value="YocR/YhdH-like"/>
</dbReference>
<feature type="transmembrane region" description="Helical" evidence="6">
    <location>
        <begin position="173"/>
        <end position="190"/>
    </location>
</feature>
<dbReference type="Pfam" id="PF00209">
    <property type="entry name" value="SNF"/>
    <property type="match status" value="2"/>
</dbReference>
<evidence type="ECO:0000256" key="3">
    <source>
        <dbReference type="ARBA" id="ARBA00022692"/>
    </source>
</evidence>
<comment type="caution">
    <text evidence="7">The sequence shown here is derived from an EMBL/GenBank/DDBJ whole genome shotgun (WGS) entry which is preliminary data.</text>
</comment>
<dbReference type="InterPro" id="IPR037272">
    <property type="entry name" value="SNS_sf"/>
</dbReference>
<dbReference type="EMBL" id="BAABWN010000013">
    <property type="protein sequence ID" value="GAA6169599.1"/>
    <property type="molecule type" value="Genomic_DNA"/>
</dbReference>
<keyword evidence="8" id="KW-1185">Reference proteome</keyword>
<keyword evidence="4 6" id="KW-1133">Transmembrane helix</keyword>
<dbReference type="NCBIfam" id="NF037979">
    <property type="entry name" value="Na_transp"/>
    <property type="match status" value="1"/>
</dbReference>
<feature type="transmembrane region" description="Helical" evidence="6">
    <location>
        <begin position="248"/>
        <end position="272"/>
    </location>
</feature>
<feature type="transmembrane region" description="Helical" evidence="6">
    <location>
        <begin position="384"/>
        <end position="401"/>
    </location>
</feature>
<evidence type="ECO:0000256" key="1">
    <source>
        <dbReference type="ARBA" id="ARBA00004141"/>
    </source>
</evidence>
<evidence type="ECO:0000256" key="5">
    <source>
        <dbReference type="ARBA" id="ARBA00023136"/>
    </source>
</evidence>
<dbReference type="CDD" id="cd10336">
    <property type="entry name" value="SLC6sbd_Tyt1-Like"/>
    <property type="match status" value="1"/>
</dbReference>
<reference evidence="7 8" key="1">
    <citation type="submission" date="2024-04" db="EMBL/GenBank/DDBJ databases">
        <title>Draft genome sequence of Sessilibacter corallicola NBRC 116591.</title>
        <authorList>
            <person name="Miyakawa T."/>
            <person name="Kusuya Y."/>
            <person name="Miura T."/>
        </authorList>
    </citation>
    <scope>NUCLEOTIDE SEQUENCE [LARGE SCALE GENOMIC DNA]</scope>
    <source>
        <strain evidence="7 8">KU-00831-HH</strain>
    </source>
</reference>
<evidence type="ECO:0000313" key="8">
    <source>
        <dbReference type="Proteomes" id="UP001465153"/>
    </source>
</evidence>
<evidence type="ECO:0000256" key="4">
    <source>
        <dbReference type="ARBA" id="ARBA00022989"/>
    </source>
</evidence>
<feature type="transmembrane region" description="Helical" evidence="6">
    <location>
        <begin position="422"/>
        <end position="443"/>
    </location>
</feature>
<feature type="transmembrane region" description="Helical" evidence="6">
    <location>
        <begin position="353"/>
        <end position="378"/>
    </location>
</feature>
<keyword evidence="3 6" id="KW-0812">Transmembrane</keyword>
<feature type="transmembrane region" description="Helical" evidence="6">
    <location>
        <begin position="309"/>
        <end position="333"/>
    </location>
</feature>
<sequence>MASREQFSSKTGFVMAAAGSAIGLGNIWGFPTQTASNGGAAFVVVYFILAYCLAYPALMAELVIGRHSKSNIVSALKGISGDVGQPWFGVAVGVYGIIVASLILSFYAIVAGWMLSYLGESTLNIVGITEYNSWLTGFSFDRNLVFLTIFMALTMFVISRGVTAGIERWSTRLMPLLFVLLIALIIYVLTQDGAKEGLKVYLLPDFSQINPKLVLDAMGQAFFSMSLGVGTMLIYGSYLSEKENLPKLGAIVTFTDSSIAFIAGLLIIPAIYVAKEYGTTIFTDSGSLIAGPDLIFQVLPTLFESMGSVGVFVAFAFFLLMSIAALTSSISMLEVPVSLTTEETGASRPKATLLIGSAIFVISIVILLNFDALFGLVINFTTVYSQPILGIMLCLFVGWIWHRNHVLNAIKSGMNDAENTMFWKVWPYYVRFICPVLILANFVQSLRG</sequence>
<organism evidence="7 8">
    <name type="scientific">Sessilibacter corallicola</name>
    <dbReference type="NCBI Taxonomy" id="2904075"/>
    <lineage>
        <taxon>Bacteria</taxon>
        <taxon>Pseudomonadati</taxon>
        <taxon>Pseudomonadota</taxon>
        <taxon>Gammaproteobacteria</taxon>
        <taxon>Cellvibrionales</taxon>
        <taxon>Cellvibrionaceae</taxon>
        <taxon>Sessilibacter</taxon>
    </lineage>
</organism>
<proteinExistence type="predicted"/>
<dbReference type="PANTHER" id="PTHR42948">
    <property type="entry name" value="TRANSPORTER"/>
    <property type="match status" value="1"/>
</dbReference>
<dbReference type="InterPro" id="IPR000175">
    <property type="entry name" value="Na/ntran_symport"/>
</dbReference>
<feature type="transmembrane region" description="Helical" evidence="6">
    <location>
        <begin position="144"/>
        <end position="166"/>
    </location>
</feature>
<evidence type="ECO:0000256" key="2">
    <source>
        <dbReference type="ARBA" id="ARBA00022448"/>
    </source>
</evidence>
<evidence type="ECO:0000256" key="6">
    <source>
        <dbReference type="SAM" id="Phobius"/>
    </source>
</evidence>
<keyword evidence="5 6" id="KW-0472">Membrane</keyword>
<evidence type="ECO:0000313" key="7">
    <source>
        <dbReference type="EMBL" id="GAA6169599.1"/>
    </source>
</evidence>
<feature type="transmembrane region" description="Helical" evidence="6">
    <location>
        <begin position="217"/>
        <end position="236"/>
    </location>
</feature>
<name>A0ABQ0AD76_9GAMM</name>
<gene>
    <name evidence="7" type="ORF">NBRC116591_34100</name>
</gene>
<feature type="transmembrane region" description="Helical" evidence="6">
    <location>
        <begin position="12"/>
        <end position="31"/>
    </location>
</feature>
<feature type="transmembrane region" description="Helical" evidence="6">
    <location>
        <begin position="86"/>
        <end position="115"/>
    </location>
</feature>